<evidence type="ECO:0000256" key="7">
    <source>
        <dbReference type="ARBA" id="ARBA00022741"/>
    </source>
</evidence>
<dbReference type="Pfam" id="PF00512">
    <property type="entry name" value="HisKA"/>
    <property type="match status" value="1"/>
</dbReference>
<dbReference type="PROSITE" id="PS50109">
    <property type="entry name" value="HIS_KIN"/>
    <property type="match status" value="1"/>
</dbReference>
<evidence type="ECO:0000313" key="11">
    <source>
        <dbReference type="EMBL" id="SDP22804.1"/>
    </source>
</evidence>
<dbReference type="InterPro" id="IPR050980">
    <property type="entry name" value="2C_sensor_his_kinase"/>
</dbReference>
<dbReference type="InterPro" id="IPR003661">
    <property type="entry name" value="HisK_dim/P_dom"/>
</dbReference>
<dbReference type="InterPro" id="IPR036890">
    <property type="entry name" value="HATPase_C_sf"/>
</dbReference>
<gene>
    <name evidence="11" type="ORF">SAMN04489708_10980</name>
</gene>
<evidence type="ECO:0000259" key="10">
    <source>
        <dbReference type="PROSITE" id="PS50109"/>
    </source>
</evidence>
<evidence type="ECO:0000313" key="12">
    <source>
        <dbReference type="Proteomes" id="UP000199317"/>
    </source>
</evidence>
<dbReference type="SUPFAM" id="SSF47384">
    <property type="entry name" value="Homodimeric domain of signal transducing histidine kinase"/>
    <property type="match status" value="1"/>
</dbReference>
<dbReference type="Gene3D" id="3.30.565.10">
    <property type="entry name" value="Histidine kinase-like ATPase, C-terminal domain"/>
    <property type="match status" value="1"/>
</dbReference>
<dbReference type="InterPro" id="IPR003018">
    <property type="entry name" value="GAF"/>
</dbReference>
<dbReference type="EC" id="2.7.13.3" evidence="3"/>
<dbReference type="AlphaFoldDB" id="A0A1H0QZX4"/>
<dbReference type="Proteomes" id="UP000199317">
    <property type="component" value="Unassembled WGS sequence"/>
</dbReference>
<dbReference type="GO" id="GO:0005524">
    <property type="term" value="F:ATP binding"/>
    <property type="evidence" value="ECO:0007669"/>
    <property type="project" value="UniProtKB-KW"/>
</dbReference>
<name>A0A1H0QZX4_9BURK</name>
<evidence type="ECO:0000256" key="2">
    <source>
        <dbReference type="ARBA" id="ARBA00004651"/>
    </source>
</evidence>
<keyword evidence="6" id="KW-0808">Transferase</keyword>
<dbReference type="Pfam" id="PF02518">
    <property type="entry name" value="HATPase_c"/>
    <property type="match status" value="1"/>
</dbReference>
<dbReference type="GO" id="GO:0000155">
    <property type="term" value="F:phosphorelay sensor kinase activity"/>
    <property type="evidence" value="ECO:0007669"/>
    <property type="project" value="InterPro"/>
</dbReference>
<dbReference type="PANTHER" id="PTHR44936:SF10">
    <property type="entry name" value="SENSOR PROTEIN RSTB"/>
    <property type="match status" value="1"/>
</dbReference>
<dbReference type="InterPro" id="IPR036097">
    <property type="entry name" value="HisK_dim/P_sf"/>
</dbReference>
<dbReference type="RefSeq" id="WP_092833934.1">
    <property type="nucleotide sequence ID" value="NZ_FNJL01000009.1"/>
</dbReference>
<dbReference type="InterPro" id="IPR004358">
    <property type="entry name" value="Sig_transdc_His_kin-like_C"/>
</dbReference>
<dbReference type="SMART" id="SM00387">
    <property type="entry name" value="HATPase_c"/>
    <property type="match status" value="1"/>
</dbReference>
<keyword evidence="4" id="KW-0472">Membrane</keyword>
<dbReference type="GO" id="GO:0005886">
    <property type="term" value="C:plasma membrane"/>
    <property type="evidence" value="ECO:0007669"/>
    <property type="project" value="UniProtKB-SubCell"/>
</dbReference>
<protein>
    <recommendedName>
        <fullName evidence="3">histidine kinase</fullName>
        <ecNumber evidence="3">2.7.13.3</ecNumber>
    </recommendedName>
</protein>
<dbReference type="InterPro" id="IPR005467">
    <property type="entry name" value="His_kinase_dom"/>
</dbReference>
<keyword evidence="8 11" id="KW-0418">Kinase</keyword>
<dbReference type="SUPFAM" id="SSF55781">
    <property type="entry name" value="GAF domain-like"/>
    <property type="match status" value="1"/>
</dbReference>
<evidence type="ECO:0000256" key="6">
    <source>
        <dbReference type="ARBA" id="ARBA00022679"/>
    </source>
</evidence>
<proteinExistence type="predicted"/>
<dbReference type="SMART" id="SM00065">
    <property type="entry name" value="GAF"/>
    <property type="match status" value="1"/>
</dbReference>
<keyword evidence="4" id="KW-1003">Cell membrane</keyword>
<dbReference type="PRINTS" id="PR00344">
    <property type="entry name" value="BCTRLSENSOR"/>
</dbReference>
<organism evidence="11 12">
    <name type="scientific">Paracidovorax cattleyae</name>
    <dbReference type="NCBI Taxonomy" id="80868"/>
    <lineage>
        <taxon>Bacteria</taxon>
        <taxon>Pseudomonadati</taxon>
        <taxon>Pseudomonadota</taxon>
        <taxon>Betaproteobacteria</taxon>
        <taxon>Burkholderiales</taxon>
        <taxon>Comamonadaceae</taxon>
        <taxon>Paracidovorax</taxon>
    </lineage>
</organism>
<evidence type="ECO:0000256" key="1">
    <source>
        <dbReference type="ARBA" id="ARBA00000085"/>
    </source>
</evidence>
<keyword evidence="5" id="KW-0597">Phosphoprotein</keyword>
<comment type="catalytic activity">
    <reaction evidence="1">
        <text>ATP + protein L-histidine = ADP + protein N-phospho-L-histidine.</text>
        <dbReference type="EC" id="2.7.13.3"/>
    </reaction>
</comment>
<sequence length="421" mass="44268">MHATATPAAQPADASLEGVHSAAQALAARSAPQRLDAVGATGLLDSPAEPGFDSLTATTARLLGAAACFISVVDGRRDFYKSQSGFPEALARAREMEGLTFCHFTLDRDDALVIHDTHAEPQWRAVPTVESLGVRAYVGVPLKAHGQNIGSFCVIDTRPRAWTDDELETIRQLAASAARELDLRTALAAAQEAAATARAQALARERVLAVVAHDLRTPLQVLQLSATRIQRCAEAPPEAVVQRMLSAVGMMASLVEGLLRPADSASTVQALPLATLAKDAVEMMAPIAEKCGIALLLGHVPDALVRVDYGQMVRVLGNLIGNSLKYSPEGSTVRLSGTCSSPHAARSVELTVADNGTGMAAEEVARAFEPGWQGETARARQDGVGLGLGIVKSLVESNRGQVRMESRPGQGTSVTITLPRA</sequence>
<keyword evidence="9" id="KW-0067">ATP-binding</keyword>
<accession>A0A1H0QZX4</accession>
<dbReference type="EMBL" id="FNJL01000009">
    <property type="protein sequence ID" value="SDP22804.1"/>
    <property type="molecule type" value="Genomic_DNA"/>
</dbReference>
<dbReference type="SMART" id="SM00388">
    <property type="entry name" value="HisKA"/>
    <property type="match status" value="1"/>
</dbReference>
<keyword evidence="7" id="KW-0547">Nucleotide-binding</keyword>
<evidence type="ECO:0000256" key="9">
    <source>
        <dbReference type="ARBA" id="ARBA00022840"/>
    </source>
</evidence>
<comment type="subcellular location">
    <subcellularLocation>
        <location evidence="2">Cell membrane</location>
        <topology evidence="2">Multi-pass membrane protein</topology>
    </subcellularLocation>
</comment>
<evidence type="ECO:0000256" key="8">
    <source>
        <dbReference type="ARBA" id="ARBA00022777"/>
    </source>
</evidence>
<dbReference type="InterPro" id="IPR029016">
    <property type="entry name" value="GAF-like_dom_sf"/>
</dbReference>
<dbReference type="PANTHER" id="PTHR44936">
    <property type="entry name" value="SENSOR PROTEIN CREC"/>
    <property type="match status" value="1"/>
</dbReference>
<feature type="domain" description="Histidine kinase" evidence="10">
    <location>
        <begin position="210"/>
        <end position="421"/>
    </location>
</feature>
<dbReference type="Gene3D" id="1.10.287.130">
    <property type="match status" value="1"/>
</dbReference>
<reference evidence="12" key="1">
    <citation type="submission" date="2016-10" db="EMBL/GenBank/DDBJ databases">
        <authorList>
            <person name="Varghese N."/>
            <person name="Submissions S."/>
        </authorList>
    </citation>
    <scope>NUCLEOTIDE SEQUENCE [LARGE SCALE GENOMIC DNA]</scope>
    <source>
        <strain evidence="12">DSM 17101</strain>
    </source>
</reference>
<dbReference type="SUPFAM" id="SSF55874">
    <property type="entry name" value="ATPase domain of HSP90 chaperone/DNA topoisomerase II/histidine kinase"/>
    <property type="match status" value="1"/>
</dbReference>
<dbReference type="Gene3D" id="3.30.450.40">
    <property type="match status" value="1"/>
</dbReference>
<evidence type="ECO:0000256" key="3">
    <source>
        <dbReference type="ARBA" id="ARBA00012438"/>
    </source>
</evidence>
<evidence type="ECO:0000256" key="5">
    <source>
        <dbReference type="ARBA" id="ARBA00022553"/>
    </source>
</evidence>
<dbReference type="Pfam" id="PF01590">
    <property type="entry name" value="GAF"/>
    <property type="match status" value="1"/>
</dbReference>
<dbReference type="OrthoDB" id="8807260at2"/>
<dbReference type="InterPro" id="IPR003594">
    <property type="entry name" value="HATPase_dom"/>
</dbReference>
<dbReference type="CDD" id="cd00082">
    <property type="entry name" value="HisKA"/>
    <property type="match status" value="1"/>
</dbReference>
<evidence type="ECO:0000256" key="4">
    <source>
        <dbReference type="ARBA" id="ARBA00022475"/>
    </source>
</evidence>
<keyword evidence="12" id="KW-1185">Reference proteome</keyword>